<dbReference type="Proteomes" id="UP001190700">
    <property type="component" value="Unassembled WGS sequence"/>
</dbReference>
<feature type="compositionally biased region" description="Basic and acidic residues" evidence="2">
    <location>
        <begin position="1"/>
        <end position="10"/>
    </location>
</feature>
<dbReference type="InterPro" id="IPR011992">
    <property type="entry name" value="EF-hand-dom_pair"/>
</dbReference>
<accession>A0AAE0CH13</accession>
<feature type="domain" description="EF-hand" evidence="3">
    <location>
        <begin position="407"/>
        <end position="442"/>
    </location>
</feature>
<dbReference type="GO" id="GO:0005509">
    <property type="term" value="F:calcium ion binding"/>
    <property type="evidence" value="ECO:0007669"/>
    <property type="project" value="InterPro"/>
</dbReference>
<feature type="region of interest" description="Disordered" evidence="2">
    <location>
        <begin position="64"/>
        <end position="109"/>
    </location>
</feature>
<dbReference type="PANTHER" id="PTHR10827:SF86">
    <property type="entry name" value="EF-HAND DOMAIN-CONTAINING PROTEIN"/>
    <property type="match status" value="1"/>
</dbReference>
<proteinExistence type="predicted"/>
<comment type="caution">
    <text evidence="4">The sequence shown here is derived from an EMBL/GenBank/DDBJ whole genome shotgun (WGS) entry which is preliminary data.</text>
</comment>
<evidence type="ECO:0000313" key="5">
    <source>
        <dbReference type="Proteomes" id="UP001190700"/>
    </source>
</evidence>
<dbReference type="EMBL" id="LGRX02024662">
    <property type="protein sequence ID" value="KAK3253755.1"/>
    <property type="molecule type" value="Genomic_DNA"/>
</dbReference>
<dbReference type="InterPro" id="IPR018247">
    <property type="entry name" value="EF_Hand_1_Ca_BS"/>
</dbReference>
<dbReference type="Pfam" id="PF13202">
    <property type="entry name" value="EF-hand_5"/>
    <property type="match status" value="1"/>
</dbReference>
<feature type="region of interest" description="Disordered" evidence="2">
    <location>
        <begin position="124"/>
        <end position="177"/>
    </location>
</feature>
<dbReference type="Gene3D" id="1.10.238.10">
    <property type="entry name" value="EF-hand"/>
    <property type="match status" value="2"/>
</dbReference>
<dbReference type="PANTHER" id="PTHR10827">
    <property type="entry name" value="RETICULOCALBIN"/>
    <property type="match status" value="1"/>
</dbReference>
<dbReference type="AlphaFoldDB" id="A0AAE0CH13"/>
<dbReference type="InterPro" id="IPR002048">
    <property type="entry name" value="EF_hand_dom"/>
</dbReference>
<dbReference type="PROSITE" id="PS50222">
    <property type="entry name" value="EF_HAND_2"/>
    <property type="match status" value="2"/>
</dbReference>
<dbReference type="GO" id="GO:0005783">
    <property type="term" value="C:endoplasmic reticulum"/>
    <property type="evidence" value="ECO:0007669"/>
    <property type="project" value="TreeGrafter"/>
</dbReference>
<dbReference type="SUPFAM" id="SSF47473">
    <property type="entry name" value="EF-hand"/>
    <property type="match status" value="1"/>
</dbReference>
<keyword evidence="1" id="KW-0106">Calcium</keyword>
<reference evidence="4 5" key="1">
    <citation type="journal article" date="2015" name="Genome Biol. Evol.">
        <title>Comparative Genomics of a Bacterivorous Green Alga Reveals Evolutionary Causalities and Consequences of Phago-Mixotrophic Mode of Nutrition.</title>
        <authorList>
            <person name="Burns J.A."/>
            <person name="Paasch A."/>
            <person name="Narechania A."/>
            <person name="Kim E."/>
        </authorList>
    </citation>
    <scope>NUCLEOTIDE SEQUENCE [LARGE SCALE GENOMIC DNA]</scope>
    <source>
        <strain evidence="4 5">PLY_AMNH</strain>
    </source>
</reference>
<dbReference type="SMART" id="SM00054">
    <property type="entry name" value="EFh"/>
    <property type="match status" value="3"/>
</dbReference>
<evidence type="ECO:0000256" key="2">
    <source>
        <dbReference type="SAM" id="MobiDB-lite"/>
    </source>
</evidence>
<organism evidence="4 5">
    <name type="scientific">Cymbomonas tetramitiformis</name>
    <dbReference type="NCBI Taxonomy" id="36881"/>
    <lineage>
        <taxon>Eukaryota</taxon>
        <taxon>Viridiplantae</taxon>
        <taxon>Chlorophyta</taxon>
        <taxon>Pyramimonadophyceae</taxon>
        <taxon>Pyramimonadales</taxon>
        <taxon>Pyramimonadaceae</taxon>
        <taxon>Cymbomonas</taxon>
    </lineage>
</organism>
<feature type="domain" description="EF-hand" evidence="3">
    <location>
        <begin position="326"/>
        <end position="361"/>
    </location>
</feature>
<dbReference type="PROSITE" id="PS00018">
    <property type="entry name" value="EF_HAND_1"/>
    <property type="match status" value="2"/>
</dbReference>
<dbReference type="Pfam" id="PF13499">
    <property type="entry name" value="EF-hand_7"/>
    <property type="match status" value="1"/>
</dbReference>
<feature type="region of interest" description="Disordered" evidence="2">
    <location>
        <begin position="1"/>
        <end position="36"/>
    </location>
</feature>
<protein>
    <recommendedName>
        <fullName evidence="3">EF-hand domain-containing protein</fullName>
    </recommendedName>
</protein>
<gene>
    <name evidence="4" type="ORF">CYMTET_37003</name>
</gene>
<evidence type="ECO:0000256" key="1">
    <source>
        <dbReference type="ARBA" id="ARBA00022837"/>
    </source>
</evidence>
<dbReference type="CDD" id="cd00051">
    <property type="entry name" value="EFh"/>
    <property type="match status" value="1"/>
</dbReference>
<name>A0AAE0CH13_9CHLO</name>
<sequence length="450" mass="50054">MGDLRELIQKKRERRGTSPLPPERDPSNTATGRKLKVNVPVLERILCHVNKDFQGKFERNPAVFPQQARAGENLVPGSPARISRGSLSPNKAPPASNNAPPASPWQGAAWLKPESRPADAAHELPLAPTSDEPCRASLHTVPEASPGDEPFVPPAPAPATASQQILQPPQAGPGSLQEPLEIHREQSYQAVFERYADPGRRELTEANLVTLVKDILVEQGEAVFAASAAGVSWIAAQAKEAIEDMMGSDDLLEINKEPEGQVTFEGFWNYARSHPEIFAPLMGWRSIFQRYAIEGTKQIGIDGLELLVRDILASRGYLGDEVSADHVLTDAKNALKDMDTDRDGFVSFNEFVNFAWKRPDLLGCLMGWRRLFVHYDIDCDMLLDVEEVQMLVVDIMTIREHAVNKENVYEKALEAMKEMDLNGDGKISMDEFTSFAWRRPDLFQAIIPRE</sequence>
<evidence type="ECO:0000313" key="4">
    <source>
        <dbReference type="EMBL" id="KAK3253755.1"/>
    </source>
</evidence>
<evidence type="ECO:0000259" key="3">
    <source>
        <dbReference type="PROSITE" id="PS50222"/>
    </source>
</evidence>
<feature type="compositionally biased region" description="Low complexity" evidence="2">
    <location>
        <begin position="88"/>
        <end position="100"/>
    </location>
</feature>
<keyword evidence="5" id="KW-1185">Reference proteome</keyword>